<sequence>MIRGFYTSAAGMIAQQRRQEMLTNNLANANTPGFKADDASLRSFPNMLVKAMGVDNRPLGKSHHVGELSTGVYLQEKTLNFRQGDIHETNNSTDIALFQGVVPVNEETGRPGALFFTVENNNGDIRYTRNGSFTVDGQGFLTTGEGFYVLDNNGDRIQVANEDFRVSREGIIFNDVGEITQLNVAFVGNPNLLVKEGNGLLRYEGEEPVGTAIGNGAITYQLQQGFIERSNVDATQTMTDMMTAFRAFEANQRVLQAYDRSMEKAANEIGRIG</sequence>
<dbReference type="InterPro" id="IPR010930">
    <property type="entry name" value="Flg_bb/hook_C_dom"/>
</dbReference>
<evidence type="ECO:0000256" key="2">
    <source>
        <dbReference type="RuleBase" id="RU362116"/>
    </source>
</evidence>
<feature type="domain" description="Flagellar hook protein FlgE/F/G-like D1" evidence="5">
    <location>
        <begin position="112"/>
        <end position="172"/>
    </location>
</feature>
<keyword evidence="7" id="KW-1185">Reference proteome</keyword>
<dbReference type="Pfam" id="PF06429">
    <property type="entry name" value="Flg_bbr_C"/>
    <property type="match status" value="1"/>
</dbReference>
<proteinExistence type="inferred from homology"/>
<dbReference type="OrthoDB" id="9804559at2"/>
<keyword evidence="2" id="KW-0975">Bacterial flagellum</keyword>
<dbReference type="RefSeq" id="WP_071388352.1">
    <property type="nucleotide sequence ID" value="NZ_MLQS01000001.1"/>
</dbReference>
<dbReference type="Pfam" id="PF00460">
    <property type="entry name" value="Flg_bb_rod"/>
    <property type="match status" value="1"/>
</dbReference>
<name>A0A1S2MB30_9BACI</name>
<dbReference type="PANTHER" id="PTHR30435:SF19">
    <property type="entry name" value="FLAGELLAR BASAL-BODY ROD PROTEIN FLGG"/>
    <property type="match status" value="1"/>
</dbReference>
<evidence type="ECO:0000259" key="5">
    <source>
        <dbReference type="Pfam" id="PF22692"/>
    </source>
</evidence>
<feature type="domain" description="Flagellar basal-body/hook protein C-terminal" evidence="4">
    <location>
        <begin position="223"/>
        <end position="267"/>
    </location>
</feature>
<dbReference type="PANTHER" id="PTHR30435">
    <property type="entry name" value="FLAGELLAR PROTEIN"/>
    <property type="match status" value="1"/>
</dbReference>
<dbReference type="InterPro" id="IPR020013">
    <property type="entry name" value="Flagellar_FlgE/F/G"/>
</dbReference>
<dbReference type="EMBL" id="MLQS01000001">
    <property type="protein sequence ID" value="OIJ21766.1"/>
    <property type="molecule type" value="Genomic_DNA"/>
</dbReference>
<comment type="subcellular location">
    <subcellularLocation>
        <location evidence="2">Bacterial flagellum basal body</location>
    </subcellularLocation>
</comment>
<dbReference type="Proteomes" id="UP000180057">
    <property type="component" value="Unassembled WGS sequence"/>
</dbReference>
<dbReference type="InterPro" id="IPR001444">
    <property type="entry name" value="Flag_bb_rod_N"/>
</dbReference>
<dbReference type="GO" id="GO:0071978">
    <property type="term" value="P:bacterial-type flagellum-dependent swarming motility"/>
    <property type="evidence" value="ECO:0007669"/>
    <property type="project" value="TreeGrafter"/>
</dbReference>
<evidence type="ECO:0000259" key="3">
    <source>
        <dbReference type="Pfam" id="PF00460"/>
    </source>
</evidence>
<keyword evidence="6" id="KW-0282">Flagellum</keyword>
<dbReference type="Pfam" id="PF22692">
    <property type="entry name" value="LlgE_F_G_D1"/>
    <property type="match status" value="1"/>
</dbReference>
<feature type="domain" description="Flagellar basal body rod protein N-terminal" evidence="3">
    <location>
        <begin position="5"/>
        <end position="35"/>
    </location>
</feature>
<gene>
    <name evidence="6" type="ORF">BKP45_03455</name>
</gene>
<keyword evidence="6" id="KW-0969">Cilium</keyword>
<protein>
    <submittedName>
        <fullName evidence="6">Flagellar biosynthesis protein FlgC</fullName>
    </submittedName>
</protein>
<dbReference type="STRING" id="472963.BKP45_03455"/>
<dbReference type="SUPFAM" id="SSF117143">
    <property type="entry name" value="Flagellar hook protein flgE"/>
    <property type="match status" value="1"/>
</dbReference>
<dbReference type="GO" id="GO:0009425">
    <property type="term" value="C:bacterial-type flagellum basal body"/>
    <property type="evidence" value="ECO:0007669"/>
    <property type="project" value="UniProtKB-SubCell"/>
</dbReference>
<dbReference type="NCBIfam" id="TIGR03506">
    <property type="entry name" value="FlgEFG_subfam"/>
    <property type="match status" value="1"/>
</dbReference>
<evidence type="ECO:0000259" key="4">
    <source>
        <dbReference type="Pfam" id="PF06429"/>
    </source>
</evidence>
<dbReference type="InterPro" id="IPR053967">
    <property type="entry name" value="LlgE_F_G-like_D1"/>
</dbReference>
<comment type="caution">
    <text evidence="6">The sequence shown here is derived from an EMBL/GenBank/DDBJ whole genome shotgun (WGS) entry which is preliminary data.</text>
</comment>
<accession>A0A1S2MB30</accession>
<evidence type="ECO:0000256" key="1">
    <source>
        <dbReference type="ARBA" id="ARBA00009677"/>
    </source>
</evidence>
<organism evidence="6 7">
    <name type="scientific">Anaerobacillus alkalidiazotrophicus</name>
    <dbReference type="NCBI Taxonomy" id="472963"/>
    <lineage>
        <taxon>Bacteria</taxon>
        <taxon>Bacillati</taxon>
        <taxon>Bacillota</taxon>
        <taxon>Bacilli</taxon>
        <taxon>Bacillales</taxon>
        <taxon>Bacillaceae</taxon>
        <taxon>Anaerobacillus</taxon>
    </lineage>
</organism>
<dbReference type="PROSITE" id="PS00588">
    <property type="entry name" value="FLAGELLA_BB_ROD"/>
    <property type="match status" value="1"/>
</dbReference>
<dbReference type="InterPro" id="IPR019776">
    <property type="entry name" value="Flagellar_basal_body_rod_CS"/>
</dbReference>
<dbReference type="InterPro" id="IPR037925">
    <property type="entry name" value="FlgE/F/G-like"/>
</dbReference>
<dbReference type="AlphaFoldDB" id="A0A1S2MB30"/>
<evidence type="ECO:0000313" key="6">
    <source>
        <dbReference type="EMBL" id="OIJ21766.1"/>
    </source>
</evidence>
<comment type="similarity">
    <text evidence="1 2">Belongs to the flagella basal body rod proteins family.</text>
</comment>
<evidence type="ECO:0000313" key="7">
    <source>
        <dbReference type="Proteomes" id="UP000180057"/>
    </source>
</evidence>
<reference evidence="6 7" key="1">
    <citation type="submission" date="2016-10" db="EMBL/GenBank/DDBJ databases">
        <title>Draft genome sequences of four alkaliphilic bacteria belonging to the Anaerobacillus genus.</title>
        <authorList>
            <person name="Bassil N.M."/>
            <person name="Lloyd J.R."/>
        </authorList>
    </citation>
    <scope>NUCLEOTIDE SEQUENCE [LARGE SCALE GENOMIC DNA]</scope>
    <source>
        <strain evidence="6 7">DSM 22531</strain>
    </source>
</reference>
<keyword evidence="6" id="KW-0966">Cell projection</keyword>